<dbReference type="Gene3D" id="3.40.50.180">
    <property type="entry name" value="Methylesterase CheB, C-terminal domain"/>
    <property type="match status" value="1"/>
</dbReference>
<dbReference type="AlphaFoldDB" id="A0A839GT70"/>
<feature type="domain" description="CheB-type methylesterase" evidence="6">
    <location>
        <begin position="172"/>
        <end position="363"/>
    </location>
</feature>
<feature type="active site" evidence="5">
    <location>
        <position position="305"/>
    </location>
</feature>
<evidence type="ECO:0000256" key="1">
    <source>
        <dbReference type="ARBA" id="ARBA00022500"/>
    </source>
</evidence>
<dbReference type="GO" id="GO:0006935">
    <property type="term" value="P:chemotaxis"/>
    <property type="evidence" value="ECO:0007669"/>
    <property type="project" value="UniProtKB-UniRule"/>
</dbReference>
<evidence type="ECO:0000256" key="5">
    <source>
        <dbReference type="PROSITE-ProRule" id="PRU00050"/>
    </source>
</evidence>
<dbReference type="Pfam" id="PF01339">
    <property type="entry name" value="CheB_methylest"/>
    <property type="match status" value="1"/>
</dbReference>
<dbReference type="EC" id="3.1.1.61" evidence="3"/>
<evidence type="ECO:0000313" key="7">
    <source>
        <dbReference type="EMBL" id="MBA9078006.1"/>
    </source>
</evidence>
<dbReference type="Proteomes" id="UP000563094">
    <property type="component" value="Unassembled WGS sequence"/>
</dbReference>
<dbReference type="PIRSF" id="PIRSF000876">
    <property type="entry name" value="RR_chemtxs_CheB"/>
    <property type="match status" value="1"/>
</dbReference>
<feature type="active site" evidence="5">
    <location>
        <position position="208"/>
    </location>
</feature>
<keyword evidence="2 5" id="KW-0378">Hydrolase</keyword>
<evidence type="ECO:0000313" key="8">
    <source>
        <dbReference type="Proteomes" id="UP000563094"/>
    </source>
</evidence>
<keyword evidence="8" id="KW-1185">Reference proteome</keyword>
<dbReference type="PANTHER" id="PTHR42872:SF6">
    <property type="entry name" value="PROTEIN-GLUTAMATE METHYLESTERASE_PROTEIN-GLUTAMINE GLUTAMINASE"/>
    <property type="match status" value="1"/>
</dbReference>
<comment type="caution">
    <text evidence="7">The sequence shown here is derived from an EMBL/GenBank/DDBJ whole genome shotgun (WGS) entry which is preliminary data.</text>
</comment>
<evidence type="ECO:0000256" key="2">
    <source>
        <dbReference type="ARBA" id="ARBA00022801"/>
    </source>
</evidence>
<reference evidence="7 8" key="1">
    <citation type="submission" date="2020-08" db="EMBL/GenBank/DDBJ databases">
        <title>Genomic Encyclopedia of Type Strains, Phase IV (KMG-IV): sequencing the most valuable type-strain genomes for metagenomic binning, comparative biology and taxonomic classification.</title>
        <authorList>
            <person name="Goeker M."/>
        </authorList>
    </citation>
    <scope>NUCLEOTIDE SEQUENCE [LARGE SCALE GENOMIC DNA]</scope>
    <source>
        <strain evidence="7 8">DSM 29854</strain>
    </source>
</reference>
<name>A0A839GT70_9BACT</name>
<dbReference type="RefSeq" id="WP_182513363.1">
    <property type="nucleotide sequence ID" value="NZ_JACJIQ010000010.1"/>
</dbReference>
<evidence type="ECO:0000256" key="4">
    <source>
        <dbReference type="ARBA" id="ARBA00048267"/>
    </source>
</evidence>
<accession>A0A839GT70</accession>
<dbReference type="PANTHER" id="PTHR42872">
    <property type="entry name" value="PROTEIN-GLUTAMATE METHYLESTERASE/PROTEIN-GLUTAMINE GLUTAMINASE"/>
    <property type="match status" value="1"/>
</dbReference>
<dbReference type="GO" id="GO:0005737">
    <property type="term" value="C:cytoplasm"/>
    <property type="evidence" value="ECO:0007669"/>
    <property type="project" value="InterPro"/>
</dbReference>
<comment type="catalytic activity">
    <reaction evidence="4">
        <text>[protein]-L-glutamate 5-O-methyl ester + H2O = L-glutamyl-[protein] + methanol + H(+)</text>
        <dbReference type="Rhea" id="RHEA:23236"/>
        <dbReference type="Rhea" id="RHEA-COMP:10208"/>
        <dbReference type="Rhea" id="RHEA-COMP:10311"/>
        <dbReference type="ChEBI" id="CHEBI:15377"/>
        <dbReference type="ChEBI" id="CHEBI:15378"/>
        <dbReference type="ChEBI" id="CHEBI:17790"/>
        <dbReference type="ChEBI" id="CHEBI:29973"/>
        <dbReference type="ChEBI" id="CHEBI:82795"/>
        <dbReference type="EC" id="3.1.1.61"/>
    </reaction>
</comment>
<evidence type="ECO:0000259" key="6">
    <source>
        <dbReference type="PROSITE" id="PS50122"/>
    </source>
</evidence>
<proteinExistence type="predicted"/>
<evidence type="ECO:0000256" key="3">
    <source>
        <dbReference type="ARBA" id="ARBA00039140"/>
    </source>
</evidence>
<keyword evidence="1 5" id="KW-0145">Chemotaxis</keyword>
<dbReference type="PROSITE" id="PS50122">
    <property type="entry name" value="CHEB"/>
    <property type="match status" value="1"/>
</dbReference>
<dbReference type="GO" id="GO:0008984">
    <property type="term" value="F:protein-glutamate methylesterase activity"/>
    <property type="evidence" value="ECO:0007669"/>
    <property type="project" value="UniProtKB-EC"/>
</dbReference>
<sequence>MPLTPTRKIRVLIGDASVRSRLVLLGMINADPNLEVVDTAQSRDELLTKAMSYQPDVIVTHSGLTLSGHLPSFTSVLTTESSLLLLVSAEMALQSHPASNVKAFQESEPEAVRNGKKRPGYKEELMAKLKEFGGRFTGSQNGLRKVKRKEHFSMPTSTSAVDLFSYSALDKPLCLVVIGASTGGSKAVEYLIRELEVVQPTAVLVALHMPEKFTKRLARRLQKLTHWRVEEGYEGMAVTPQTIIIAPGGMDMLVRRTPLRPNRLFLEIMPATAVESPSVDLLMQSAAACARAQVLGVIMTGMGKDGSAGACAIQENGGVVIAQNEETSSIFGMAKNAIERGVVNGVFPLGQINAIINRFVSDRHLSHGLYCNLTG</sequence>
<dbReference type="EMBL" id="JACJIQ010000010">
    <property type="protein sequence ID" value="MBA9078006.1"/>
    <property type="molecule type" value="Genomic_DNA"/>
</dbReference>
<feature type="active site" evidence="5">
    <location>
        <position position="181"/>
    </location>
</feature>
<gene>
    <name evidence="7" type="ORF">FHS90_002729</name>
</gene>
<dbReference type="InterPro" id="IPR035909">
    <property type="entry name" value="CheB_C"/>
</dbReference>
<dbReference type="CDD" id="cd16432">
    <property type="entry name" value="CheB_Rec"/>
    <property type="match status" value="1"/>
</dbReference>
<protein>
    <recommendedName>
        <fullName evidence="3">protein-glutamate methylesterase</fullName>
        <ecNumber evidence="3">3.1.1.61</ecNumber>
    </recommendedName>
</protein>
<dbReference type="InterPro" id="IPR000673">
    <property type="entry name" value="Sig_transdc_resp-reg_Me-estase"/>
</dbReference>
<dbReference type="InterPro" id="IPR008248">
    <property type="entry name" value="CheB-like"/>
</dbReference>
<dbReference type="SUPFAM" id="SSF52738">
    <property type="entry name" value="Methylesterase CheB, C-terminal domain"/>
    <property type="match status" value="1"/>
</dbReference>
<dbReference type="GO" id="GO:0000156">
    <property type="term" value="F:phosphorelay response regulator activity"/>
    <property type="evidence" value="ECO:0007669"/>
    <property type="project" value="InterPro"/>
</dbReference>
<organism evidence="7 8">
    <name type="scientific">Rufibacter quisquiliarum</name>
    <dbReference type="NCBI Taxonomy" id="1549639"/>
    <lineage>
        <taxon>Bacteria</taxon>
        <taxon>Pseudomonadati</taxon>
        <taxon>Bacteroidota</taxon>
        <taxon>Cytophagia</taxon>
        <taxon>Cytophagales</taxon>
        <taxon>Hymenobacteraceae</taxon>
        <taxon>Rufibacter</taxon>
    </lineage>
</organism>